<dbReference type="EMBL" id="CM016560">
    <property type="protein sequence ID" value="TKV93801.1"/>
    <property type="molecule type" value="Genomic_DNA"/>
</dbReference>
<reference evidence="1" key="1">
    <citation type="submission" date="2019-03" db="EMBL/GenBank/DDBJ databases">
        <title>WGS assembly of Setaria viridis.</title>
        <authorList>
            <person name="Huang P."/>
            <person name="Jenkins J."/>
            <person name="Grimwood J."/>
            <person name="Barry K."/>
            <person name="Healey A."/>
            <person name="Mamidi S."/>
            <person name="Sreedasyam A."/>
            <person name="Shu S."/>
            <person name="Feldman M."/>
            <person name="Wu J."/>
            <person name="Yu Y."/>
            <person name="Chen C."/>
            <person name="Johnson J."/>
            <person name="Rokhsar D."/>
            <person name="Baxter I."/>
            <person name="Schmutz J."/>
            <person name="Brutnell T."/>
            <person name="Kellogg E."/>
        </authorList>
    </citation>
    <scope>NUCLEOTIDE SEQUENCE [LARGE SCALE GENOMIC DNA]</scope>
</reference>
<dbReference type="Gramene" id="TKV93801">
    <property type="protein sequence ID" value="TKV93801"/>
    <property type="gene ID" value="SEVIR_9G252966v2"/>
</dbReference>
<sequence length="83" mass="9855">MHGLHTIGYECFVFILRDELVRVKFIHIHYTCKVFGILLRRDIDPCSLDIWLNTPHTRYFFVKKTKEVLVSGHRGVWIRGAKL</sequence>
<evidence type="ECO:0000313" key="1">
    <source>
        <dbReference type="EMBL" id="TKV93801.1"/>
    </source>
</evidence>
<keyword evidence="2" id="KW-1185">Reference proteome</keyword>
<dbReference type="AlphaFoldDB" id="A0A4U6SZ07"/>
<proteinExistence type="predicted"/>
<name>A0A4U6SZ07_SETVI</name>
<organism evidence="1 2">
    <name type="scientific">Setaria viridis</name>
    <name type="common">Green bristlegrass</name>
    <name type="synonym">Setaria italica subsp. viridis</name>
    <dbReference type="NCBI Taxonomy" id="4556"/>
    <lineage>
        <taxon>Eukaryota</taxon>
        <taxon>Viridiplantae</taxon>
        <taxon>Streptophyta</taxon>
        <taxon>Embryophyta</taxon>
        <taxon>Tracheophyta</taxon>
        <taxon>Spermatophyta</taxon>
        <taxon>Magnoliopsida</taxon>
        <taxon>Liliopsida</taxon>
        <taxon>Poales</taxon>
        <taxon>Poaceae</taxon>
        <taxon>PACMAD clade</taxon>
        <taxon>Panicoideae</taxon>
        <taxon>Panicodae</taxon>
        <taxon>Paniceae</taxon>
        <taxon>Cenchrinae</taxon>
        <taxon>Setaria</taxon>
    </lineage>
</organism>
<protein>
    <submittedName>
        <fullName evidence="1">Uncharacterized protein</fullName>
    </submittedName>
</protein>
<gene>
    <name evidence="1" type="ORF">SEVIR_9G252966v2</name>
</gene>
<evidence type="ECO:0000313" key="2">
    <source>
        <dbReference type="Proteomes" id="UP000298652"/>
    </source>
</evidence>
<accession>A0A4U6SZ07</accession>
<dbReference type="Proteomes" id="UP000298652">
    <property type="component" value="Chromosome 9"/>
</dbReference>